<dbReference type="PRINTS" id="PR00756">
    <property type="entry name" value="ALADIPTASE"/>
</dbReference>
<evidence type="ECO:0000259" key="15">
    <source>
        <dbReference type="Pfam" id="PF17432"/>
    </source>
</evidence>
<dbReference type="Gene3D" id="2.60.40.1840">
    <property type="match status" value="1"/>
</dbReference>
<dbReference type="GO" id="GO:0008270">
    <property type="term" value="F:zinc ion binding"/>
    <property type="evidence" value="ECO:0007669"/>
    <property type="project" value="InterPro"/>
</dbReference>
<keyword evidence="7" id="KW-0645">Protease</keyword>
<evidence type="ECO:0000256" key="3">
    <source>
        <dbReference type="ARBA" id="ARBA00010136"/>
    </source>
</evidence>
<dbReference type="Gene3D" id="1.25.50.10">
    <property type="entry name" value="Peptidase M1, alanyl aminopeptidase, C-terminal domain"/>
    <property type="match status" value="1"/>
</dbReference>
<organism evidence="17 18">
    <name type="scientific">Pseudovibrio axinellae</name>
    <dbReference type="NCBI Taxonomy" id="989403"/>
    <lineage>
        <taxon>Bacteria</taxon>
        <taxon>Pseudomonadati</taxon>
        <taxon>Pseudomonadota</taxon>
        <taxon>Alphaproteobacteria</taxon>
        <taxon>Hyphomicrobiales</taxon>
        <taxon>Stappiaceae</taxon>
        <taxon>Pseudovibrio</taxon>
    </lineage>
</organism>
<dbReference type="FunFam" id="3.30.2010.30:FF:000002">
    <property type="entry name" value="Putative aminopeptidase N"/>
    <property type="match status" value="1"/>
</dbReference>
<dbReference type="AlphaFoldDB" id="A0A166AFK1"/>
<keyword evidence="9 17" id="KW-0378">Hydrolase</keyword>
<dbReference type="InterPro" id="IPR045357">
    <property type="entry name" value="Aminopeptidase_N-like_N"/>
</dbReference>
<evidence type="ECO:0000259" key="13">
    <source>
        <dbReference type="Pfam" id="PF01433"/>
    </source>
</evidence>
<dbReference type="Gene3D" id="1.10.390.10">
    <property type="entry name" value="Neutral Protease Domain 2"/>
    <property type="match status" value="1"/>
</dbReference>
<dbReference type="InterPro" id="IPR014782">
    <property type="entry name" value="Peptidase_M1_dom"/>
</dbReference>
<comment type="cofactor">
    <cofactor evidence="2">
        <name>Zn(2+)</name>
        <dbReference type="ChEBI" id="CHEBI:29105"/>
    </cofactor>
</comment>
<dbReference type="InterPro" id="IPR012779">
    <property type="entry name" value="Peptidase_M1_pepN"/>
</dbReference>
<dbReference type="InterPro" id="IPR001930">
    <property type="entry name" value="Peptidase_M1"/>
</dbReference>
<comment type="caution">
    <text evidence="17">The sequence shown here is derived from an EMBL/GenBank/DDBJ whole genome shotgun (WGS) entry which is preliminary data.</text>
</comment>
<dbReference type="InterPro" id="IPR035414">
    <property type="entry name" value="Peptidase_M1_pepN_Ig-like"/>
</dbReference>
<dbReference type="SUPFAM" id="SSF55486">
    <property type="entry name" value="Metalloproteases ('zincins'), catalytic domain"/>
    <property type="match status" value="1"/>
</dbReference>
<dbReference type="STRING" id="989403.SAMN05421798_101407"/>
<protein>
    <recommendedName>
        <fullName evidence="5 12">Aminopeptidase N</fullName>
        <ecNumber evidence="4 12">3.4.11.2</ecNumber>
    </recommendedName>
</protein>
<dbReference type="GO" id="GO:0016285">
    <property type="term" value="F:alanyl aminopeptidase activity"/>
    <property type="evidence" value="ECO:0007669"/>
    <property type="project" value="UniProtKB-EC"/>
</dbReference>
<feature type="domain" description="Aminopeptidase N-like N-terminal" evidence="16">
    <location>
        <begin position="57"/>
        <end position="193"/>
    </location>
</feature>
<evidence type="ECO:0000313" key="17">
    <source>
        <dbReference type="EMBL" id="KZL21002.1"/>
    </source>
</evidence>
<dbReference type="Gene3D" id="3.30.2010.30">
    <property type="match status" value="1"/>
</dbReference>
<accession>A0A166AFK1</accession>
<feature type="domain" description="Peptidase M1 alanyl aminopeptidase C-terminal" evidence="15">
    <location>
        <begin position="558"/>
        <end position="877"/>
    </location>
</feature>
<evidence type="ECO:0000313" key="18">
    <source>
        <dbReference type="Proteomes" id="UP000076577"/>
    </source>
</evidence>
<dbReference type="InterPro" id="IPR038438">
    <property type="entry name" value="PepN_Ig-like_sf"/>
</dbReference>
<dbReference type="Pfam" id="PF17432">
    <property type="entry name" value="DUF3458_C"/>
    <property type="match status" value="1"/>
</dbReference>
<comment type="similarity">
    <text evidence="3">Belongs to the peptidase M1 family.</text>
</comment>
<dbReference type="PANTHER" id="PTHR46322:SF1">
    <property type="entry name" value="PUROMYCIN-SENSITIVE AMINOPEPTIDASE"/>
    <property type="match status" value="1"/>
</dbReference>
<sequence length="878" mass="97930">MQSNTAQLIKLTDYEETPYVIETVSLVFKLHAEATEVVSTLSLHPRARTPAGTALELDGDELKLLSIKLNGTPLEDDAYDAAPDKLVVHNPPTEPFKLEITTQINPAANTRLMGLYLSDGIYCTQCEAEGFRRITYYYDRPDALSVFTTRIEADKASNPILLGNGNPQETGRIDGTDRHFAVWHDPHPKPAYLFALVAGDLTCISEKYTTASGKPVDLNIYVEKGNEQRAGWSMDSLVRSMRWDEKTFGREYDLDVFNIVAVSAFNMGAMENKGLNIFNDKYILANSETATDLDYEGIETVVAHEYFHNWTGNRITCREWFQLCLKEGLTVFRDQEFSSDERSRPVKRIADVVRLKSRQFPEDQGPLSHPVRPTEYKEINNFYTATVYDKGAELVRMIKTILGADGFRKGMDLYFERHDGDASTIEDFIKCFEEANDTDLSHFSLWYHQSGTPHLKASSSYDEAAKTFTLELEQTTPATPGQPEKEPFFIPVRFGLVGPNGEDIAYSKAEGARVDGDLLCLTERKQTVVFHGIGSKPVPSLLREFSAPVKLEAGLNRHEQIFLMRHDIDPFNRWQAAQTLMSEMLIEMTNGDIPAGKDAFISALANMAEDENLDHAFRGFGLMLPSEKDIALEIGKDVDTDAIGAARDAFAKEIGASLYDTFERIYSAIEVSETFSPDAASAGKRSLKLRCLYYMAASGIEGSAALTKAHFDAADNMTDRMGALNLLVTWNLEGAKDGLQAFEKRHQGTALAMDKWLSIAAGAPNEDAVSTIRTLTEHPAFSWDIPNRVYSLIGGFLGSNTRGFHKADGSGYDYLAEITLHLDKNNPQVASRLVKSFGSWKNMNAERRVKAKAALERILNADQQLSTDVKEIVERCLD</sequence>
<feature type="domain" description="Peptidase M1 alanyl aminopeptidase Ig-like fold" evidence="14">
    <location>
        <begin position="451"/>
        <end position="552"/>
    </location>
</feature>
<dbReference type="Pfam" id="PF01433">
    <property type="entry name" value="Peptidase_M1"/>
    <property type="match status" value="1"/>
</dbReference>
<dbReference type="OrthoDB" id="100605at2"/>
<dbReference type="CDD" id="cd09600">
    <property type="entry name" value="M1_APN"/>
    <property type="match status" value="1"/>
</dbReference>
<dbReference type="EC" id="3.4.11.2" evidence="4 12"/>
<evidence type="ECO:0000256" key="10">
    <source>
        <dbReference type="ARBA" id="ARBA00022833"/>
    </source>
</evidence>
<dbReference type="GO" id="GO:0006508">
    <property type="term" value="P:proteolysis"/>
    <property type="evidence" value="ECO:0007669"/>
    <property type="project" value="UniProtKB-UniRule"/>
</dbReference>
<dbReference type="FunFam" id="2.60.40.1840:FF:000001">
    <property type="entry name" value="Aminopeptidase N"/>
    <property type="match status" value="1"/>
</dbReference>
<gene>
    <name evidence="17" type="primary">pepN</name>
    <name evidence="17" type="ORF">PsAD2_00994</name>
</gene>
<evidence type="ECO:0000256" key="11">
    <source>
        <dbReference type="ARBA" id="ARBA00023049"/>
    </source>
</evidence>
<dbReference type="Pfam" id="PF11940">
    <property type="entry name" value="DUF3458"/>
    <property type="match status" value="1"/>
</dbReference>
<dbReference type="SUPFAM" id="SSF63737">
    <property type="entry name" value="Leukotriene A4 hydrolase N-terminal domain"/>
    <property type="match status" value="1"/>
</dbReference>
<dbReference type="RefSeq" id="WP_068003161.1">
    <property type="nucleotide sequence ID" value="NZ_FOFM01000001.1"/>
</dbReference>
<dbReference type="InterPro" id="IPR042097">
    <property type="entry name" value="Aminopeptidase_N-like_N_sf"/>
</dbReference>
<keyword evidence="11" id="KW-0482">Metalloprotease</keyword>
<dbReference type="InterPro" id="IPR037144">
    <property type="entry name" value="Peptidase_M1_pepN_C_sf"/>
</dbReference>
<dbReference type="EMBL" id="LMCB01000005">
    <property type="protein sequence ID" value="KZL21002.1"/>
    <property type="molecule type" value="Genomic_DNA"/>
</dbReference>
<keyword evidence="8" id="KW-0479">Metal-binding</keyword>
<dbReference type="Proteomes" id="UP000076577">
    <property type="component" value="Unassembled WGS sequence"/>
</dbReference>
<name>A0A166AFK1_9HYPH</name>
<dbReference type="InterPro" id="IPR027268">
    <property type="entry name" value="Peptidase_M4/M1_CTD_sf"/>
</dbReference>
<feature type="domain" description="Peptidase M1 membrane alanine aminopeptidase" evidence="13">
    <location>
        <begin position="232"/>
        <end position="443"/>
    </location>
</feature>
<dbReference type="InterPro" id="IPR024601">
    <property type="entry name" value="Peptidase_M1_pepN_C"/>
</dbReference>
<evidence type="ECO:0000256" key="7">
    <source>
        <dbReference type="ARBA" id="ARBA00022670"/>
    </source>
</evidence>
<evidence type="ECO:0000256" key="1">
    <source>
        <dbReference type="ARBA" id="ARBA00000098"/>
    </source>
</evidence>
<keyword evidence="18" id="KW-1185">Reference proteome</keyword>
<evidence type="ECO:0000256" key="2">
    <source>
        <dbReference type="ARBA" id="ARBA00001947"/>
    </source>
</evidence>
<evidence type="ECO:0000256" key="5">
    <source>
        <dbReference type="ARBA" id="ARBA00015611"/>
    </source>
</evidence>
<evidence type="ECO:0000256" key="6">
    <source>
        <dbReference type="ARBA" id="ARBA00022438"/>
    </source>
</evidence>
<reference evidence="17 18" key="1">
    <citation type="journal article" date="2016" name="Front. Microbiol.">
        <title>Comparative Genomic Analysis Reveals a Diverse Repertoire of Genes Involved in Prokaryote-Eukaryote Interactions within the Pseudovibrio Genus.</title>
        <authorList>
            <person name="Romano S."/>
            <person name="Fernandez-Guerra A."/>
            <person name="Reen F.J."/>
            <person name="Glockner F.O."/>
            <person name="Crowley S.P."/>
            <person name="O'Sullivan O."/>
            <person name="Cotter P.D."/>
            <person name="Adams C."/>
            <person name="Dobson A.D."/>
            <person name="O'Gara F."/>
        </authorList>
    </citation>
    <scope>NUCLEOTIDE SEQUENCE [LARGE SCALE GENOMIC DNA]</scope>
    <source>
        <strain evidence="17 18">Ad2</strain>
    </source>
</reference>
<proteinExistence type="inferred from homology"/>
<evidence type="ECO:0000259" key="14">
    <source>
        <dbReference type="Pfam" id="PF11940"/>
    </source>
</evidence>
<dbReference type="PATRIC" id="fig|989403.3.peg.1069"/>
<evidence type="ECO:0000256" key="12">
    <source>
        <dbReference type="NCBIfam" id="TIGR02414"/>
    </source>
</evidence>
<evidence type="ECO:0000256" key="4">
    <source>
        <dbReference type="ARBA" id="ARBA00012564"/>
    </source>
</evidence>
<comment type="catalytic activity">
    <reaction evidence="1">
        <text>Release of an N-terminal amino acid, Xaa-|-Yaa- from a peptide, amide or arylamide. Xaa is preferably Ala, but may be most amino acids including Pro (slow action). When a terminal hydrophobic residue is followed by a prolyl residue, the two may be released as an intact Xaa-Pro dipeptide.</text>
        <dbReference type="EC" id="3.4.11.2"/>
    </reaction>
</comment>
<dbReference type="Pfam" id="PF17900">
    <property type="entry name" value="Peptidase_M1_N"/>
    <property type="match status" value="1"/>
</dbReference>
<dbReference type="PANTHER" id="PTHR46322">
    <property type="entry name" value="PUROMYCIN-SENSITIVE AMINOPEPTIDASE"/>
    <property type="match status" value="1"/>
</dbReference>
<dbReference type="GO" id="GO:0008237">
    <property type="term" value="F:metallopeptidase activity"/>
    <property type="evidence" value="ECO:0007669"/>
    <property type="project" value="UniProtKB-UniRule"/>
</dbReference>
<dbReference type="Gene3D" id="2.60.40.1730">
    <property type="entry name" value="tricorn interacting facor f3 domain"/>
    <property type="match status" value="1"/>
</dbReference>
<dbReference type="NCBIfam" id="TIGR02414">
    <property type="entry name" value="pepN_proteo"/>
    <property type="match status" value="1"/>
</dbReference>
<keyword evidence="10" id="KW-0862">Zinc</keyword>
<keyword evidence="6 17" id="KW-0031">Aminopeptidase</keyword>
<evidence type="ECO:0000256" key="9">
    <source>
        <dbReference type="ARBA" id="ARBA00022801"/>
    </source>
</evidence>
<evidence type="ECO:0000259" key="16">
    <source>
        <dbReference type="Pfam" id="PF17900"/>
    </source>
</evidence>
<evidence type="ECO:0000256" key="8">
    <source>
        <dbReference type="ARBA" id="ARBA00022723"/>
    </source>
</evidence>